<feature type="transmembrane region" description="Helical" evidence="6">
    <location>
        <begin position="60"/>
        <end position="77"/>
    </location>
</feature>
<evidence type="ECO:0000313" key="8">
    <source>
        <dbReference type="Proteomes" id="UP001549320"/>
    </source>
</evidence>
<dbReference type="EMBL" id="JBEPSH010000005">
    <property type="protein sequence ID" value="MET4577429.1"/>
    <property type="molecule type" value="Genomic_DNA"/>
</dbReference>
<keyword evidence="3 6" id="KW-0812">Transmembrane</keyword>
<feature type="transmembrane region" description="Helical" evidence="6">
    <location>
        <begin position="33"/>
        <end position="53"/>
    </location>
</feature>
<keyword evidence="8" id="KW-1185">Reference proteome</keyword>
<evidence type="ECO:0000256" key="2">
    <source>
        <dbReference type="ARBA" id="ARBA00022475"/>
    </source>
</evidence>
<feature type="transmembrane region" description="Helical" evidence="6">
    <location>
        <begin position="7"/>
        <end position="27"/>
    </location>
</feature>
<accession>A0ABV2Q8Q8</accession>
<keyword evidence="5 6" id="KW-0472">Membrane</keyword>
<feature type="transmembrane region" description="Helical" evidence="6">
    <location>
        <begin position="284"/>
        <end position="306"/>
    </location>
</feature>
<feature type="transmembrane region" description="Helical" evidence="6">
    <location>
        <begin position="159"/>
        <end position="176"/>
    </location>
</feature>
<reference evidence="7 8" key="1">
    <citation type="submission" date="2024-06" db="EMBL/GenBank/DDBJ databases">
        <title>Sorghum-associated microbial communities from plants grown in Nebraska, USA.</title>
        <authorList>
            <person name="Schachtman D."/>
        </authorList>
    </citation>
    <scope>NUCLEOTIDE SEQUENCE [LARGE SCALE GENOMIC DNA]</scope>
    <source>
        <strain evidence="7 8">2709</strain>
    </source>
</reference>
<dbReference type="InterPro" id="IPR043428">
    <property type="entry name" value="LivM-like"/>
</dbReference>
<dbReference type="RefSeq" id="WP_354443819.1">
    <property type="nucleotide sequence ID" value="NZ_JBEPSH010000005.1"/>
</dbReference>
<evidence type="ECO:0000256" key="4">
    <source>
        <dbReference type="ARBA" id="ARBA00022989"/>
    </source>
</evidence>
<dbReference type="PANTHER" id="PTHR30482:SF17">
    <property type="entry name" value="ABC TRANSPORTER ATP-BINDING PROTEIN"/>
    <property type="match status" value="1"/>
</dbReference>
<dbReference type="Pfam" id="PF02653">
    <property type="entry name" value="BPD_transp_2"/>
    <property type="match status" value="1"/>
</dbReference>
<proteinExistence type="predicted"/>
<feature type="transmembrane region" description="Helical" evidence="6">
    <location>
        <begin position="210"/>
        <end position="234"/>
    </location>
</feature>
<feature type="transmembrane region" description="Helical" evidence="6">
    <location>
        <begin position="107"/>
        <end position="127"/>
    </location>
</feature>
<gene>
    <name evidence="7" type="ORF">ABIE13_002540</name>
</gene>
<evidence type="ECO:0000313" key="7">
    <source>
        <dbReference type="EMBL" id="MET4577429.1"/>
    </source>
</evidence>
<dbReference type="InterPro" id="IPR001851">
    <property type="entry name" value="ABC_transp_permease"/>
</dbReference>
<dbReference type="CDD" id="cd06581">
    <property type="entry name" value="TM_PBP1_LivM_like"/>
    <property type="match status" value="1"/>
</dbReference>
<evidence type="ECO:0000256" key="6">
    <source>
        <dbReference type="SAM" id="Phobius"/>
    </source>
</evidence>
<feature type="transmembrane region" description="Helical" evidence="6">
    <location>
        <begin position="246"/>
        <end position="272"/>
    </location>
</feature>
<keyword evidence="2" id="KW-1003">Cell membrane</keyword>
<dbReference type="Proteomes" id="UP001549320">
    <property type="component" value="Unassembled WGS sequence"/>
</dbReference>
<protein>
    <submittedName>
        <fullName evidence="7">Branched-chain amino acid transport system permease protein</fullName>
    </submittedName>
</protein>
<sequence length="321" mass="34402">MNNKHNGWRVPAILAAVLAVAPLTMPVNIANEIVVMAIFAMAANLIIGVAGLYSFGHATFFGVGAYMGGYVLAQFQTSTLTTLLISIVAGALSATIIGAIVIRRAGFYFMMLTFAFNQMAFYVVLTWSNVTGGEDGMGGISRTPLGIPGLGALNLDDRQVFYALCALVFLASYYILNRVKRSALGLVLESAKDNPRRTASIGYSVYRAQITAFAISGAFAGLAGALYALLYRFVPVDTISLAMSGNVLFMIVIGGLSSMVGPLIGAAVFVWLQGLFSLMWARWALLFGLFIVLVVFTMPNGLVGAFEKLRAFLIQRKGDRQ</sequence>
<comment type="caution">
    <text evidence="7">The sequence shown here is derived from an EMBL/GenBank/DDBJ whole genome shotgun (WGS) entry which is preliminary data.</text>
</comment>
<keyword evidence="4 6" id="KW-1133">Transmembrane helix</keyword>
<dbReference type="PANTHER" id="PTHR30482">
    <property type="entry name" value="HIGH-AFFINITY BRANCHED-CHAIN AMINO ACID TRANSPORT SYSTEM PERMEASE"/>
    <property type="match status" value="1"/>
</dbReference>
<feature type="transmembrane region" description="Helical" evidence="6">
    <location>
        <begin position="83"/>
        <end position="102"/>
    </location>
</feature>
<evidence type="ECO:0000256" key="3">
    <source>
        <dbReference type="ARBA" id="ARBA00022692"/>
    </source>
</evidence>
<name>A0ABV2Q8Q8_9BURK</name>
<evidence type="ECO:0000256" key="1">
    <source>
        <dbReference type="ARBA" id="ARBA00004651"/>
    </source>
</evidence>
<organism evidence="7 8">
    <name type="scientific">Ottowia thiooxydans</name>
    <dbReference type="NCBI Taxonomy" id="219182"/>
    <lineage>
        <taxon>Bacteria</taxon>
        <taxon>Pseudomonadati</taxon>
        <taxon>Pseudomonadota</taxon>
        <taxon>Betaproteobacteria</taxon>
        <taxon>Burkholderiales</taxon>
        <taxon>Comamonadaceae</taxon>
        <taxon>Ottowia</taxon>
    </lineage>
</organism>
<comment type="subcellular location">
    <subcellularLocation>
        <location evidence="1">Cell membrane</location>
        <topology evidence="1">Multi-pass membrane protein</topology>
    </subcellularLocation>
</comment>
<evidence type="ECO:0000256" key="5">
    <source>
        <dbReference type="ARBA" id="ARBA00023136"/>
    </source>
</evidence>